<dbReference type="PANTHER" id="PTHR12448">
    <property type="entry name" value="ATP SYNTHASE EPSILON CHAIN, MITOCHONDRIAL"/>
    <property type="match status" value="1"/>
</dbReference>
<dbReference type="GO" id="GO:0042776">
    <property type="term" value="P:proton motive force-driven mitochondrial ATP synthesis"/>
    <property type="evidence" value="ECO:0007669"/>
    <property type="project" value="TreeGrafter"/>
</dbReference>
<accession>A0A1E4S4V0</accession>
<dbReference type="Pfam" id="PF04627">
    <property type="entry name" value="ATP-synt_Eps"/>
    <property type="match status" value="1"/>
</dbReference>
<dbReference type="OrthoDB" id="269124at2759"/>
<dbReference type="SUPFAM" id="SSF48690">
    <property type="entry name" value="Epsilon subunit of mitochondrial F1F0-ATP synthase"/>
    <property type="match status" value="1"/>
</dbReference>
<dbReference type="GO" id="GO:0046933">
    <property type="term" value="F:proton-transporting ATP synthase activity, rotational mechanism"/>
    <property type="evidence" value="ECO:0007669"/>
    <property type="project" value="InterPro"/>
</dbReference>
<evidence type="ECO:0000313" key="3">
    <source>
        <dbReference type="Proteomes" id="UP000094389"/>
    </source>
</evidence>
<dbReference type="Gene3D" id="1.10.1620.20">
    <property type="entry name" value="ATP synthase, F1 complex, epsilon subunit superfamily, mitochondrial"/>
    <property type="match status" value="1"/>
</dbReference>
<gene>
    <name evidence="2" type="ORF">CYBJADRAFT_184193</name>
</gene>
<dbReference type="EMBL" id="KV453928">
    <property type="protein sequence ID" value="ODV74556.1"/>
    <property type="molecule type" value="Genomic_DNA"/>
</dbReference>
<dbReference type="CDD" id="cd12153">
    <property type="entry name" value="F1-ATPase_epsilon"/>
    <property type="match status" value="1"/>
</dbReference>
<proteinExistence type="inferred from homology"/>
<keyword evidence="3" id="KW-1185">Reference proteome</keyword>
<dbReference type="GeneID" id="30991508"/>
<dbReference type="AlphaFoldDB" id="A0A1E4S4V0"/>
<comment type="similarity">
    <text evidence="1">Belongs to the eukaryotic ATPase epsilon family.</text>
</comment>
<dbReference type="RefSeq" id="XP_020071595.1">
    <property type="nucleotide sequence ID" value="XM_020217112.1"/>
</dbReference>
<dbReference type="InterPro" id="IPR036742">
    <property type="entry name" value="ATP_synth_F1_esu_sf_mt"/>
</dbReference>
<sequence length="61" mass="6794">MSTWRKAGFSFNKYLQIAAQTTRNALKPELQTNQVLARGKSEAKVIKYTDGVAAEPVPLKK</sequence>
<reference evidence="2 3" key="1">
    <citation type="journal article" date="2016" name="Proc. Natl. Acad. Sci. U.S.A.">
        <title>Comparative genomics of biotechnologically important yeasts.</title>
        <authorList>
            <person name="Riley R."/>
            <person name="Haridas S."/>
            <person name="Wolfe K.H."/>
            <person name="Lopes M.R."/>
            <person name="Hittinger C.T."/>
            <person name="Goeker M."/>
            <person name="Salamov A.A."/>
            <person name="Wisecaver J.H."/>
            <person name="Long T.M."/>
            <person name="Calvey C.H."/>
            <person name="Aerts A.L."/>
            <person name="Barry K.W."/>
            <person name="Choi C."/>
            <person name="Clum A."/>
            <person name="Coughlan A.Y."/>
            <person name="Deshpande S."/>
            <person name="Douglass A.P."/>
            <person name="Hanson S.J."/>
            <person name="Klenk H.-P."/>
            <person name="LaButti K.M."/>
            <person name="Lapidus A."/>
            <person name="Lindquist E.A."/>
            <person name="Lipzen A.M."/>
            <person name="Meier-Kolthoff J.P."/>
            <person name="Ohm R.A."/>
            <person name="Otillar R.P."/>
            <person name="Pangilinan J.L."/>
            <person name="Peng Y."/>
            <person name="Rokas A."/>
            <person name="Rosa C.A."/>
            <person name="Scheuner C."/>
            <person name="Sibirny A.A."/>
            <person name="Slot J.C."/>
            <person name="Stielow J.B."/>
            <person name="Sun H."/>
            <person name="Kurtzman C.P."/>
            <person name="Blackwell M."/>
            <person name="Grigoriev I.V."/>
            <person name="Jeffries T.W."/>
        </authorList>
    </citation>
    <scope>NUCLEOTIDE SEQUENCE [LARGE SCALE GENOMIC DNA]</scope>
    <source>
        <strain evidence="3">ATCC 18201 / CBS 1600 / BCRC 20928 / JCM 3617 / NBRC 0987 / NRRL Y-1542</strain>
    </source>
</reference>
<name>A0A1E4S4V0_CYBJN</name>
<dbReference type="GO" id="GO:0045259">
    <property type="term" value="C:proton-transporting ATP synthase complex"/>
    <property type="evidence" value="ECO:0007669"/>
    <property type="project" value="InterPro"/>
</dbReference>
<dbReference type="PANTHER" id="PTHR12448:SF0">
    <property type="entry name" value="ATP SYNTHASE SUBUNIT EPSILON, MITOCHONDRIAL"/>
    <property type="match status" value="1"/>
</dbReference>
<dbReference type="OMA" id="YTKYEKG"/>
<organism evidence="2 3">
    <name type="scientific">Cyberlindnera jadinii (strain ATCC 18201 / CBS 1600 / BCRC 20928 / JCM 3617 / NBRC 0987 / NRRL Y-1542)</name>
    <name type="common">Torula yeast</name>
    <name type="synonym">Candida utilis</name>
    <dbReference type="NCBI Taxonomy" id="983966"/>
    <lineage>
        <taxon>Eukaryota</taxon>
        <taxon>Fungi</taxon>
        <taxon>Dikarya</taxon>
        <taxon>Ascomycota</taxon>
        <taxon>Saccharomycotina</taxon>
        <taxon>Saccharomycetes</taxon>
        <taxon>Phaffomycetales</taxon>
        <taxon>Phaffomycetaceae</taxon>
        <taxon>Cyberlindnera</taxon>
    </lineage>
</organism>
<dbReference type="GO" id="GO:0005743">
    <property type="term" value="C:mitochondrial inner membrane"/>
    <property type="evidence" value="ECO:0007669"/>
    <property type="project" value="InterPro"/>
</dbReference>
<evidence type="ECO:0000313" key="2">
    <source>
        <dbReference type="EMBL" id="ODV74556.1"/>
    </source>
</evidence>
<dbReference type="STRING" id="983966.A0A1E4S4V0"/>
<protein>
    <submittedName>
        <fullName evidence="2">F1-ATPase epsilon subunit</fullName>
    </submittedName>
</protein>
<evidence type="ECO:0000256" key="1">
    <source>
        <dbReference type="ARBA" id="ARBA00009502"/>
    </source>
</evidence>
<dbReference type="Proteomes" id="UP000094389">
    <property type="component" value="Unassembled WGS sequence"/>
</dbReference>
<dbReference type="InterPro" id="IPR006721">
    <property type="entry name" value="ATP_synth_F1_esu_mt"/>
</dbReference>